<dbReference type="Pfam" id="PF11990">
    <property type="entry name" value="DUF3487"/>
    <property type="match status" value="1"/>
</dbReference>
<feature type="transmembrane region" description="Helical" evidence="1">
    <location>
        <begin position="36"/>
        <end position="55"/>
    </location>
</feature>
<keyword evidence="1" id="KW-0812">Transmembrane</keyword>
<dbReference type="NCBIfam" id="TIGR03750">
    <property type="entry name" value="conj_TIGR03750"/>
    <property type="match status" value="1"/>
</dbReference>
<keyword evidence="1" id="KW-0472">Membrane</keyword>
<dbReference type="OrthoDB" id="8907898at2"/>
<accession>A0A0A1YUY2</accession>
<dbReference type="AlphaFoldDB" id="A0A0A1YUY2"/>
<name>A0A0A1YUY2_PSEFL</name>
<dbReference type="Proteomes" id="UP000030060">
    <property type="component" value="Unassembled WGS sequence"/>
</dbReference>
<comment type="caution">
    <text evidence="2">The sequence shown here is derived from an EMBL/GenBank/DDBJ whole genome shotgun (WGS) entry which is preliminary data.</text>
</comment>
<organism evidence="2 3">
    <name type="scientific">Pseudomonas fluorescens LMG 5329</name>
    <dbReference type="NCBI Taxonomy" id="1324332"/>
    <lineage>
        <taxon>Bacteria</taxon>
        <taxon>Pseudomonadati</taxon>
        <taxon>Pseudomonadota</taxon>
        <taxon>Gammaproteobacteria</taxon>
        <taxon>Pseudomonadales</taxon>
        <taxon>Pseudomonadaceae</taxon>
        <taxon>Pseudomonas</taxon>
    </lineage>
</organism>
<gene>
    <name evidence="2" type="ORF">K814_0121980</name>
</gene>
<proteinExistence type="predicted"/>
<evidence type="ECO:0000313" key="2">
    <source>
        <dbReference type="EMBL" id="KGE65850.1"/>
    </source>
</evidence>
<keyword evidence="1" id="KW-1133">Transmembrane helix</keyword>
<evidence type="ECO:0000313" key="3">
    <source>
        <dbReference type="Proteomes" id="UP000030060"/>
    </source>
</evidence>
<protein>
    <submittedName>
        <fullName evidence="2">Conjugal transfer protein</fullName>
    </submittedName>
</protein>
<evidence type="ECO:0000256" key="1">
    <source>
        <dbReference type="SAM" id="Phobius"/>
    </source>
</evidence>
<feature type="transmembrane region" description="Helical" evidence="1">
    <location>
        <begin position="61"/>
        <end position="82"/>
    </location>
</feature>
<dbReference type="InterPro" id="IPR021877">
    <property type="entry name" value="DUF3487"/>
</dbReference>
<dbReference type="RefSeq" id="WP_038848943.1">
    <property type="nucleotide sequence ID" value="NZ_ASGY01000164.1"/>
</dbReference>
<sequence>MNNAIERLADGTLVFLPERLNRDPAVLRGLTNDEMWMALGAGAIIGLLLGVPLVIATASIAVAPTSMIAGMTVVLFAGGTLLRRAKRARPETWLYRKLEWILASRWRLGRGSLILHSGAWTVRRSRRLRPALSRWQS</sequence>
<dbReference type="EMBL" id="ASGY01000164">
    <property type="protein sequence ID" value="KGE65850.1"/>
    <property type="molecule type" value="Genomic_DNA"/>
</dbReference>
<reference evidence="2 3" key="1">
    <citation type="journal article" date="2013" name="Genome Announc.">
        <title>Draft Genome Sequence of Pseudomonas fluorescens LMG 5329, a White Line-Inducing Principle-Producing Bioindicator for the Mushroom Pathogen Pseudomonas tolaasii.</title>
        <authorList>
            <person name="Ghequire M.G."/>
            <person name="Rokni-Zadeh H."/>
            <person name="Zarrineh P."/>
            <person name="De Mot R."/>
        </authorList>
    </citation>
    <scope>NUCLEOTIDE SEQUENCE [LARGE SCALE GENOMIC DNA]</scope>
    <source>
        <strain evidence="2 3">LMG 5329</strain>
    </source>
</reference>